<gene>
    <name evidence="2" type="ORF">LTR84_009399</name>
</gene>
<feature type="compositionally biased region" description="Polar residues" evidence="1">
    <location>
        <begin position="159"/>
        <end position="171"/>
    </location>
</feature>
<dbReference type="AlphaFoldDB" id="A0AAV9MUY5"/>
<sequence>MSDSDLSDAPMTPLPADDELEKSLRREVVKAQRAGAEDSTVNSIRAASEESLGLKSGFYKNHETWVARSKQIIKEQFAVQDVARSSSPPPSKVKKPVAANGPKKRVSEEREPWPRKRKKVVNKPEKSVSSDDLSSPPSESDFESPEEKPKKKQQRKPSHSVTNQKSKTAVPSQKKRPVAKVDTDSDEPEENKSQSEEEKKDEVKKNAVTSSKKQQTEDDDDDDDSEMSELLDEAPPPKKRQKQKDSTGEKSSKAKPAKSRTETDTDPDQAEIKRLQGWLVKCGIRKVWGKELKPYDTPRAKIKHLKDMLTDAGMTGRFSVEKASQIKEARELAADIEAVQEGAERWGADDEDGEVRTKEDGRPVRRLVRGAKNYDFLSSDGEETD</sequence>
<feature type="compositionally biased region" description="Acidic residues" evidence="1">
    <location>
        <begin position="217"/>
        <end position="232"/>
    </location>
</feature>
<evidence type="ECO:0000313" key="2">
    <source>
        <dbReference type="EMBL" id="KAK5045293.1"/>
    </source>
</evidence>
<accession>A0AAV9MUY5</accession>
<dbReference type="Proteomes" id="UP001358417">
    <property type="component" value="Unassembled WGS sequence"/>
</dbReference>
<reference evidence="2 3" key="1">
    <citation type="submission" date="2023-08" db="EMBL/GenBank/DDBJ databases">
        <title>Black Yeasts Isolated from many extreme environments.</title>
        <authorList>
            <person name="Coleine C."/>
            <person name="Stajich J.E."/>
            <person name="Selbmann L."/>
        </authorList>
    </citation>
    <scope>NUCLEOTIDE SEQUENCE [LARGE SCALE GENOMIC DNA]</scope>
    <source>
        <strain evidence="2 3">CCFEE 5792</strain>
    </source>
</reference>
<comment type="caution">
    <text evidence="2">The sequence shown here is derived from an EMBL/GenBank/DDBJ whole genome shotgun (WGS) entry which is preliminary data.</text>
</comment>
<evidence type="ECO:0000313" key="3">
    <source>
        <dbReference type="Proteomes" id="UP001358417"/>
    </source>
</evidence>
<feature type="region of interest" description="Disordered" evidence="1">
    <location>
        <begin position="343"/>
        <end position="363"/>
    </location>
</feature>
<dbReference type="GO" id="GO:0005634">
    <property type="term" value="C:nucleus"/>
    <property type="evidence" value="ECO:0007669"/>
    <property type="project" value="TreeGrafter"/>
</dbReference>
<dbReference type="PANTHER" id="PTHR15410:SF2">
    <property type="entry name" value="HIRA-INTERACTING PROTEIN 3"/>
    <property type="match status" value="1"/>
</dbReference>
<dbReference type="GeneID" id="89977558"/>
<evidence type="ECO:0000256" key="1">
    <source>
        <dbReference type="SAM" id="MobiDB-lite"/>
    </source>
</evidence>
<feature type="compositionally biased region" description="Basic and acidic residues" evidence="1">
    <location>
        <begin position="190"/>
        <end position="205"/>
    </location>
</feature>
<feature type="compositionally biased region" description="Low complexity" evidence="1">
    <location>
        <begin position="130"/>
        <end position="139"/>
    </location>
</feature>
<feature type="region of interest" description="Disordered" evidence="1">
    <location>
        <begin position="80"/>
        <end position="272"/>
    </location>
</feature>
<organism evidence="2 3">
    <name type="scientific">Exophiala bonariae</name>
    <dbReference type="NCBI Taxonomy" id="1690606"/>
    <lineage>
        <taxon>Eukaryota</taxon>
        <taxon>Fungi</taxon>
        <taxon>Dikarya</taxon>
        <taxon>Ascomycota</taxon>
        <taxon>Pezizomycotina</taxon>
        <taxon>Eurotiomycetes</taxon>
        <taxon>Chaetothyriomycetidae</taxon>
        <taxon>Chaetothyriales</taxon>
        <taxon>Herpotrichiellaceae</taxon>
        <taxon>Exophiala</taxon>
    </lineage>
</organism>
<dbReference type="EMBL" id="JAVRRD010000038">
    <property type="protein sequence ID" value="KAK5045293.1"/>
    <property type="molecule type" value="Genomic_DNA"/>
</dbReference>
<protein>
    <recommendedName>
        <fullName evidence="4">Transcriptional regulator</fullName>
    </recommendedName>
</protein>
<evidence type="ECO:0008006" key="4">
    <source>
        <dbReference type="Google" id="ProtNLM"/>
    </source>
</evidence>
<proteinExistence type="predicted"/>
<feature type="region of interest" description="Disordered" evidence="1">
    <location>
        <begin position="1"/>
        <end position="22"/>
    </location>
</feature>
<dbReference type="RefSeq" id="XP_064700925.1">
    <property type="nucleotide sequence ID" value="XM_064852939.1"/>
</dbReference>
<feature type="compositionally biased region" description="Basic and acidic residues" evidence="1">
    <location>
        <begin position="105"/>
        <end position="114"/>
    </location>
</feature>
<dbReference type="PANTHER" id="PTHR15410">
    <property type="entry name" value="HIRA-INTERACTING PROTEIN 3"/>
    <property type="match status" value="1"/>
</dbReference>
<dbReference type="InterPro" id="IPR037647">
    <property type="entry name" value="HIRIP3"/>
</dbReference>
<name>A0AAV9MUY5_9EURO</name>
<feature type="compositionally biased region" description="Basic and acidic residues" evidence="1">
    <location>
        <begin position="243"/>
        <end position="252"/>
    </location>
</feature>
<keyword evidence="3" id="KW-1185">Reference proteome</keyword>